<dbReference type="EMBL" id="PNYC01000020">
    <property type="protein sequence ID" value="PMS32752.1"/>
    <property type="molecule type" value="Genomic_DNA"/>
</dbReference>
<proteinExistence type="predicted"/>
<evidence type="ECO:0000313" key="1">
    <source>
        <dbReference type="EMBL" id="PMS32752.1"/>
    </source>
</evidence>
<reference evidence="1 2" key="1">
    <citation type="submission" date="2018-01" db="EMBL/GenBank/DDBJ databases">
        <title>Whole genome analyses suggest that Burkholderia sensu lato contains two further novel genera in the rhizoxinica-symbiotica group Mycetohabitans gen. nov., and Trinickia gen. nov.: implications for the evolution of diazotrophy and nodulation in the Burkholderiaceae.</title>
        <authorList>
            <person name="Estrada-de los Santos P."/>
            <person name="Palmer M."/>
            <person name="Chavez-Ramirez B."/>
            <person name="Beukes C."/>
            <person name="Steenkamp E.T."/>
            <person name="Hirsch A.M."/>
            <person name="Manyaka P."/>
            <person name="Maluk M."/>
            <person name="Lafos M."/>
            <person name="Crook M."/>
            <person name="Gross E."/>
            <person name="Simon M.F."/>
            <person name="Bueno dos Reis Junior F."/>
            <person name="Poole P.S."/>
            <person name="Venter S.N."/>
            <person name="James E.K."/>
        </authorList>
    </citation>
    <scope>NUCLEOTIDE SEQUENCE [LARGE SCALE GENOMIC DNA]</scope>
    <source>
        <strain evidence="1 2">JPY 581</strain>
    </source>
</reference>
<accession>A0A2N7WTT0</accession>
<keyword evidence="2" id="KW-1185">Reference proteome</keyword>
<dbReference type="AlphaFoldDB" id="A0A2N7WTT0"/>
<sequence>MLEVRDARKRPCGKEFNMFAVNRMATRGNRVRSTSSPAHQQVRATLLGELQQRGRGPRRGLGGA</sequence>
<comment type="caution">
    <text evidence="1">The sequence shown here is derived from an EMBL/GenBank/DDBJ whole genome shotgun (WGS) entry which is preliminary data.</text>
</comment>
<organism evidence="1 2">
    <name type="scientific">Trinickia symbiotica</name>
    <dbReference type="NCBI Taxonomy" id="863227"/>
    <lineage>
        <taxon>Bacteria</taxon>
        <taxon>Pseudomonadati</taxon>
        <taxon>Pseudomonadota</taxon>
        <taxon>Betaproteobacteria</taxon>
        <taxon>Burkholderiales</taxon>
        <taxon>Burkholderiaceae</taxon>
        <taxon>Trinickia</taxon>
    </lineage>
</organism>
<dbReference type="Proteomes" id="UP000235777">
    <property type="component" value="Unassembled WGS sequence"/>
</dbReference>
<name>A0A2N7WTT0_9BURK</name>
<gene>
    <name evidence="1" type="ORF">C0Z20_25590</name>
</gene>
<evidence type="ECO:0000313" key="2">
    <source>
        <dbReference type="Proteomes" id="UP000235777"/>
    </source>
</evidence>
<protein>
    <submittedName>
        <fullName evidence="1">Uncharacterized protein</fullName>
    </submittedName>
</protein>